<evidence type="ECO:0000259" key="6">
    <source>
        <dbReference type="Pfam" id="PF04542"/>
    </source>
</evidence>
<dbReference type="PANTHER" id="PTHR43133">
    <property type="entry name" value="RNA POLYMERASE ECF-TYPE SIGMA FACTO"/>
    <property type="match status" value="1"/>
</dbReference>
<dbReference type="Gene3D" id="1.10.10.10">
    <property type="entry name" value="Winged helix-like DNA-binding domain superfamily/Winged helix DNA-binding domain"/>
    <property type="match status" value="1"/>
</dbReference>
<dbReference type="InterPro" id="IPR013249">
    <property type="entry name" value="RNA_pol_sigma70_r4_t2"/>
</dbReference>
<keyword evidence="2" id="KW-0805">Transcription regulation</keyword>
<dbReference type="InterPro" id="IPR039425">
    <property type="entry name" value="RNA_pol_sigma-70-like"/>
</dbReference>
<organism evidence="8 9">
    <name type="scientific">Candidatus Sungbacteria bacterium RIFCSPHIGHO2_01_FULL_47_32</name>
    <dbReference type="NCBI Taxonomy" id="1802264"/>
    <lineage>
        <taxon>Bacteria</taxon>
        <taxon>Candidatus Sungiibacteriota</taxon>
    </lineage>
</organism>
<dbReference type="GO" id="GO:0016987">
    <property type="term" value="F:sigma factor activity"/>
    <property type="evidence" value="ECO:0007669"/>
    <property type="project" value="UniProtKB-KW"/>
</dbReference>
<comment type="caution">
    <text evidence="8">The sequence shown here is derived from an EMBL/GenBank/DDBJ whole genome shotgun (WGS) entry which is preliminary data.</text>
</comment>
<dbReference type="Gene3D" id="1.10.1740.10">
    <property type="match status" value="1"/>
</dbReference>
<feature type="domain" description="RNA polymerase sigma factor 70 region 4 type 2" evidence="7">
    <location>
        <begin position="142"/>
        <end position="188"/>
    </location>
</feature>
<evidence type="ECO:0000259" key="7">
    <source>
        <dbReference type="Pfam" id="PF08281"/>
    </source>
</evidence>
<dbReference type="EMBL" id="MHQC01000023">
    <property type="protein sequence ID" value="OGZ94883.1"/>
    <property type="molecule type" value="Genomic_DNA"/>
</dbReference>
<dbReference type="SUPFAM" id="SSF88946">
    <property type="entry name" value="Sigma2 domain of RNA polymerase sigma factors"/>
    <property type="match status" value="1"/>
</dbReference>
<feature type="domain" description="RNA polymerase sigma-70 region 2" evidence="6">
    <location>
        <begin position="36"/>
        <end position="104"/>
    </location>
</feature>
<dbReference type="InterPro" id="IPR007627">
    <property type="entry name" value="RNA_pol_sigma70_r2"/>
</dbReference>
<dbReference type="InterPro" id="IPR014284">
    <property type="entry name" value="RNA_pol_sigma-70_dom"/>
</dbReference>
<evidence type="ECO:0008006" key="10">
    <source>
        <dbReference type="Google" id="ProtNLM"/>
    </source>
</evidence>
<dbReference type="SUPFAM" id="SSF88659">
    <property type="entry name" value="Sigma3 and sigma4 domains of RNA polymerase sigma factors"/>
    <property type="match status" value="1"/>
</dbReference>
<dbReference type="InterPro" id="IPR036388">
    <property type="entry name" value="WH-like_DNA-bd_sf"/>
</dbReference>
<keyword evidence="3" id="KW-0731">Sigma factor</keyword>
<dbReference type="InterPro" id="IPR013325">
    <property type="entry name" value="RNA_pol_sigma_r2"/>
</dbReference>
<sequence>MTNFLEEKENLDEGQSMQDEVILEASQRDPRLFEILVRKYQAPFFRTALRVVHNRQDAEDVVQEAFLKIYSKARLFKKREGASLKSWIYAVLVNTAISHIRKHKQAKLKELQWDPVLDSVLPDPEGLQEIEKREVQSVLAGILTELPTELRAVLEMRYFEDESYKTIAARTNISLENVKIRIHRAKKAAREILSNLV</sequence>
<name>A0A1G2K6Q5_9BACT</name>
<protein>
    <recommendedName>
        <fullName evidence="10">RNA polymerase sigma factor</fullName>
    </recommendedName>
</protein>
<dbReference type="GO" id="GO:0006352">
    <property type="term" value="P:DNA-templated transcription initiation"/>
    <property type="evidence" value="ECO:0007669"/>
    <property type="project" value="InterPro"/>
</dbReference>
<dbReference type="Pfam" id="PF08281">
    <property type="entry name" value="Sigma70_r4_2"/>
    <property type="match status" value="1"/>
</dbReference>
<evidence type="ECO:0000256" key="4">
    <source>
        <dbReference type="ARBA" id="ARBA00023125"/>
    </source>
</evidence>
<dbReference type="AlphaFoldDB" id="A0A1G2K6Q5"/>
<evidence type="ECO:0000313" key="9">
    <source>
        <dbReference type="Proteomes" id="UP000177152"/>
    </source>
</evidence>
<gene>
    <name evidence="8" type="ORF">A2633_02305</name>
</gene>
<dbReference type="PANTHER" id="PTHR43133:SF8">
    <property type="entry name" value="RNA POLYMERASE SIGMA FACTOR HI_1459-RELATED"/>
    <property type="match status" value="1"/>
</dbReference>
<dbReference type="NCBIfam" id="TIGR02937">
    <property type="entry name" value="sigma70-ECF"/>
    <property type="match status" value="1"/>
</dbReference>
<dbReference type="Pfam" id="PF04542">
    <property type="entry name" value="Sigma70_r2"/>
    <property type="match status" value="1"/>
</dbReference>
<dbReference type="Proteomes" id="UP000177152">
    <property type="component" value="Unassembled WGS sequence"/>
</dbReference>
<keyword evidence="4" id="KW-0238">DNA-binding</keyword>
<evidence type="ECO:0000256" key="5">
    <source>
        <dbReference type="ARBA" id="ARBA00023163"/>
    </source>
</evidence>
<evidence type="ECO:0000256" key="3">
    <source>
        <dbReference type="ARBA" id="ARBA00023082"/>
    </source>
</evidence>
<evidence type="ECO:0000256" key="1">
    <source>
        <dbReference type="ARBA" id="ARBA00010641"/>
    </source>
</evidence>
<accession>A0A1G2K6Q5</accession>
<comment type="similarity">
    <text evidence="1">Belongs to the sigma-70 factor family. ECF subfamily.</text>
</comment>
<evidence type="ECO:0000256" key="2">
    <source>
        <dbReference type="ARBA" id="ARBA00023015"/>
    </source>
</evidence>
<dbReference type="CDD" id="cd06171">
    <property type="entry name" value="Sigma70_r4"/>
    <property type="match status" value="1"/>
</dbReference>
<dbReference type="GO" id="GO:0003677">
    <property type="term" value="F:DNA binding"/>
    <property type="evidence" value="ECO:0007669"/>
    <property type="project" value="UniProtKB-KW"/>
</dbReference>
<reference evidence="8 9" key="1">
    <citation type="journal article" date="2016" name="Nat. Commun.">
        <title>Thousands of microbial genomes shed light on interconnected biogeochemical processes in an aquifer system.</title>
        <authorList>
            <person name="Anantharaman K."/>
            <person name="Brown C.T."/>
            <person name="Hug L.A."/>
            <person name="Sharon I."/>
            <person name="Castelle C.J."/>
            <person name="Probst A.J."/>
            <person name="Thomas B.C."/>
            <person name="Singh A."/>
            <person name="Wilkins M.J."/>
            <person name="Karaoz U."/>
            <person name="Brodie E.L."/>
            <person name="Williams K.H."/>
            <person name="Hubbard S.S."/>
            <person name="Banfield J.F."/>
        </authorList>
    </citation>
    <scope>NUCLEOTIDE SEQUENCE [LARGE SCALE GENOMIC DNA]</scope>
</reference>
<keyword evidence="5" id="KW-0804">Transcription</keyword>
<dbReference type="InterPro" id="IPR013324">
    <property type="entry name" value="RNA_pol_sigma_r3/r4-like"/>
</dbReference>
<proteinExistence type="inferred from homology"/>
<evidence type="ECO:0000313" key="8">
    <source>
        <dbReference type="EMBL" id="OGZ94883.1"/>
    </source>
</evidence>